<organism evidence="4 5">
    <name type="scientific">Ramazzottius varieornatus</name>
    <name type="common">Water bear</name>
    <name type="synonym">Tardigrade</name>
    <dbReference type="NCBI Taxonomy" id="947166"/>
    <lineage>
        <taxon>Eukaryota</taxon>
        <taxon>Metazoa</taxon>
        <taxon>Ecdysozoa</taxon>
        <taxon>Tardigrada</taxon>
        <taxon>Eutardigrada</taxon>
        <taxon>Parachela</taxon>
        <taxon>Hypsibioidea</taxon>
        <taxon>Ramazzottiidae</taxon>
        <taxon>Ramazzottius</taxon>
    </lineage>
</organism>
<evidence type="ECO:0000256" key="2">
    <source>
        <dbReference type="SAM" id="MobiDB-lite"/>
    </source>
</evidence>
<comment type="subcellular location">
    <subcellularLocation>
        <location evidence="1">Nucleus</location>
    </subcellularLocation>
</comment>
<dbReference type="AlphaFoldDB" id="A0A1D1VYE8"/>
<accession>A0A1D1VYE8</accession>
<dbReference type="GO" id="GO:0003677">
    <property type="term" value="F:DNA binding"/>
    <property type="evidence" value="ECO:0007669"/>
    <property type="project" value="InterPro"/>
</dbReference>
<name>A0A1D1VYE8_RAMVA</name>
<dbReference type="EMBL" id="BDGG01000010">
    <property type="protein sequence ID" value="GAV04034.1"/>
    <property type="molecule type" value="Genomic_DNA"/>
</dbReference>
<dbReference type="Proteomes" id="UP000186922">
    <property type="component" value="Unassembled WGS sequence"/>
</dbReference>
<comment type="caution">
    <text evidence="4">The sequence shown here is derived from an EMBL/GenBank/DDBJ whole genome shotgun (WGS) entry which is preliminary data.</text>
</comment>
<gene>
    <name evidence="4" type="primary">RvY_14377-1</name>
    <name evidence="4" type="synonym">RvY_14377.1</name>
    <name evidence="4" type="ORF">RvY_14377</name>
</gene>
<dbReference type="GO" id="GO:0005634">
    <property type="term" value="C:nucleus"/>
    <property type="evidence" value="ECO:0007669"/>
    <property type="project" value="UniProtKB-SubCell"/>
</dbReference>
<evidence type="ECO:0000313" key="4">
    <source>
        <dbReference type="EMBL" id="GAV04034.1"/>
    </source>
</evidence>
<dbReference type="InterPro" id="IPR007889">
    <property type="entry name" value="HTH_Psq"/>
</dbReference>
<reference evidence="4 5" key="1">
    <citation type="journal article" date="2016" name="Nat. Commun.">
        <title>Extremotolerant tardigrade genome and improved radiotolerance of human cultured cells by tardigrade-unique protein.</title>
        <authorList>
            <person name="Hashimoto T."/>
            <person name="Horikawa D.D."/>
            <person name="Saito Y."/>
            <person name="Kuwahara H."/>
            <person name="Kozuka-Hata H."/>
            <person name="Shin-I T."/>
            <person name="Minakuchi Y."/>
            <person name="Ohishi K."/>
            <person name="Motoyama A."/>
            <person name="Aizu T."/>
            <person name="Enomoto A."/>
            <person name="Kondo K."/>
            <person name="Tanaka S."/>
            <person name="Hara Y."/>
            <person name="Koshikawa S."/>
            <person name="Sagara H."/>
            <person name="Miura T."/>
            <person name="Yokobori S."/>
            <person name="Miyagawa K."/>
            <person name="Suzuki Y."/>
            <person name="Kubo T."/>
            <person name="Oyama M."/>
            <person name="Kohara Y."/>
            <person name="Fujiyama A."/>
            <person name="Arakawa K."/>
            <person name="Katayama T."/>
            <person name="Toyoda A."/>
            <person name="Kunieda T."/>
        </authorList>
    </citation>
    <scope>NUCLEOTIDE SEQUENCE [LARGE SCALE GENOMIC DNA]</scope>
    <source>
        <strain evidence="4 5">YOKOZUNA-1</strain>
    </source>
</reference>
<dbReference type="OrthoDB" id="6753350at2759"/>
<dbReference type="SUPFAM" id="SSF46689">
    <property type="entry name" value="Homeodomain-like"/>
    <property type="match status" value="1"/>
</dbReference>
<evidence type="ECO:0000259" key="3">
    <source>
        <dbReference type="Pfam" id="PF05225"/>
    </source>
</evidence>
<sequence>METTRGLKNNRVRAYGEQDLMDAVEAVKSGMTLHAAQRKYGVARSTIKNYSVDHGHRPKIGRRPFMTPEEEDALATFLQEHCKNTGQTLQSDEFKTLVIKYATENIGKTRKNIPKTFCEKWRRLFFERHPEVKALMTLKRRSNAEVAALRSQMDIPIGQCRRSGKTKPVEGVSVPPQTRKEVEIKAACQHSCCQKRSPAAPLTKDSSSMLLIRSFLVDNLNFNHTQAEAVLDFTIRTSKRGNTPQPTAARSSKAHARSVHIPPVAESEDEAMDEPEDEYVVKSVRVNHMPMYALPL</sequence>
<proteinExistence type="predicted"/>
<evidence type="ECO:0000256" key="1">
    <source>
        <dbReference type="ARBA" id="ARBA00004123"/>
    </source>
</evidence>
<feature type="compositionally biased region" description="Acidic residues" evidence="2">
    <location>
        <begin position="266"/>
        <end position="276"/>
    </location>
</feature>
<feature type="region of interest" description="Disordered" evidence="2">
    <location>
        <begin position="238"/>
        <end position="276"/>
    </location>
</feature>
<protein>
    <recommendedName>
        <fullName evidence="3">HTH psq-type domain-containing protein</fullName>
    </recommendedName>
</protein>
<dbReference type="InterPro" id="IPR009057">
    <property type="entry name" value="Homeodomain-like_sf"/>
</dbReference>
<dbReference type="Pfam" id="PF05225">
    <property type="entry name" value="HTH_psq"/>
    <property type="match status" value="1"/>
</dbReference>
<feature type="domain" description="HTH psq-type" evidence="3">
    <location>
        <begin position="19"/>
        <end position="50"/>
    </location>
</feature>
<evidence type="ECO:0000313" key="5">
    <source>
        <dbReference type="Proteomes" id="UP000186922"/>
    </source>
</evidence>
<feature type="compositionally biased region" description="Polar residues" evidence="2">
    <location>
        <begin position="240"/>
        <end position="250"/>
    </location>
</feature>
<dbReference type="Gene3D" id="1.10.10.60">
    <property type="entry name" value="Homeodomain-like"/>
    <property type="match status" value="1"/>
</dbReference>
<keyword evidence="5" id="KW-1185">Reference proteome</keyword>